<evidence type="ECO:0000313" key="1">
    <source>
        <dbReference type="EMBL" id="GKV31843.1"/>
    </source>
</evidence>
<protein>
    <recommendedName>
        <fullName evidence="3">Chlorophyll a-b binding protein, chloroplastic</fullName>
    </recommendedName>
</protein>
<dbReference type="EMBL" id="BPVZ01000093">
    <property type="protein sequence ID" value="GKV31843.1"/>
    <property type="molecule type" value="Genomic_DNA"/>
</dbReference>
<organism evidence="1 2">
    <name type="scientific">Rubroshorea leprosula</name>
    <dbReference type="NCBI Taxonomy" id="152421"/>
    <lineage>
        <taxon>Eukaryota</taxon>
        <taxon>Viridiplantae</taxon>
        <taxon>Streptophyta</taxon>
        <taxon>Embryophyta</taxon>
        <taxon>Tracheophyta</taxon>
        <taxon>Spermatophyta</taxon>
        <taxon>Magnoliopsida</taxon>
        <taxon>eudicotyledons</taxon>
        <taxon>Gunneridae</taxon>
        <taxon>Pentapetalae</taxon>
        <taxon>rosids</taxon>
        <taxon>malvids</taxon>
        <taxon>Malvales</taxon>
        <taxon>Dipterocarpaceae</taxon>
        <taxon>Rubroshorea</taxon>
    </lineage>
</organism>
<evidence type="ECO:0000313" key="2">
    <source>
        <dbReference type="Proteomes" id="UP001054252"/>
    </source>
</evidence>
<keyword evidence="2" id="KW-1185">Reference proteome</keyword>
<accession>A0AAV5L3L6</accession>
<reference evidence="1 2" key="1">
    <citation type="journal article" date="2021" name="Commun. Biol.">
        <title>The genome of Shorea leprosula (Dipterocarpaceae) highlights the ecological relevance of drought in aseasonal tropical rainforests.</title>
        <authorList>
            <person name="Ng K.K.S."/>
            <person name="Kobayashi M.J."/>
            <person name="Fawcett J.A."/>
            <person name="Hatakeyama M."/>
            <person name="Paape T."/>
            <person name="Ng C.H."/>
            <person name="Ang C.C."/>
            <person name="Tnah L.H."/>
            <person name="Lee C.T."/>
            <person name="Nishiyama T."/>
            <person name="Sese J."/>
            <person name="O'Brien M.J."/>
            <person name="Copetti D."/>
            <person name="Mohd Noor M.I."/>
            <person name="Ong R.C."/>
            <person name="Putra M."/>
            <person name="Sireger I.Z."/>
            <person name="Indrioko S."/>
            <person name="Kosugi Y."/>
            <person name="Izuno A."/>
            <person name="Isagi Y."/>
            <person name="Lee S.L."/>
            <person name="Shimizu K.K."/>
        </authorList>
    </citation>
    <scope>NUCLEOTIDE SEQUENCE [LARGE SCALE GENOMIC DNA]</scope>
    <source>
        <strain evidence="1">214</strain>
    </source>
</reference>
<name>A0AAV5L3L6_9ROSI</name>
<dbReference type="Proteomes" id="UP001054252">
    <property type="component" value="Unassembled WGS sequence"/>
</dbReference>
<gene>
    <name evidence="1" type="ORF">SLEP1_g40506</name>
</gene>
<comment type="caution">
    <text evidence="1">The sequence shown here is derived from an EMBL/GenBank/DDBJ whole genome shotgun (WGS) entry which is preliminary data.</text>
</comment>
<dbReference type="AlphaFoldDB" id="A0AAV5L3L6"/>
<sequence>MTSIAQNLPQGVTFFDSPPADIHGILSSDDVGTLFPLEFELCYFSFLWIKRVEFFNLTKWKGDGYYGPLPELLSAEKPAIYCNFTQQEFLENFYGKGLDGKSLFDKITIQG</sequence>
<evidence type="ECO:0008006" key="3">
    <source>
        <dbReference type="Google" id="ProtNLM"/>
    </source>
</evidence>
<proteinExistence type="predicted"/>